<gene>
    <name evidence="1" type="ORF">LX16_3718</name>
</gene>
<dbReference type="EMBL" id="VLLL01000006">
    <property type="protein sequence ID" value="TWJ12951.1"/>
    <property type="molecule type" value="Genomic_DNA"/>
</dbReference>
<proteinExistence type="predicted"/>
<comment type="caution">
    <text evidence="1">The sequence shown here is derived from an EMBL/GenBank/DDBJ whole genome shotgun (WGS) entry which is preliminary data.</text>
</comment>
<protein>
    <recommendedName>
        <fullName evidence="3">Ribbon-helix-helix CopG family protein</fullName>
    </recommendedName>
</protein>
<name>A0A562V4X5_9ACTN</name>
<reference evidence="1 2" key="1">
    <citation type="journal article" date="2013" name="Stand. Genomic Sci.">
        <title>Genomic Encyclopedia of Type Strains, Phase I: The one thousand microbial genomes (KMG-I) project.</title>
        <authorList>
            <person name="Kyrpides N.C."/>
            <person name="Woyke T."/>
            <person name="Eisen J.A."/>
            <person name="Garrity G."/>
            <person name="Lilburn T.G."/>
            <person name="Beck B.J."/>
            <person name="Whitman W.B."/>
            <person name="Hugenholtz P."/>
            <person name="Klenk H.P."/>
        </authorList>
    </citation>
    <scope>NUCLEOTIDE SEQUENCE [LARGE SCALE GENOMIC DNA]</scope>
    <source>
        <strain evidence="1 2">DSM 45044</strain>
    </source>
</reference>
<keyword evidence="2" id="KW-1185">Reference proteome</keyword>
<organism evidence="1 2">
    <name type="scientific">Stackebrandtia albiflava</name>
    <dbReference type="NCBI Taxonomy" id="406432"/>
    <lineage>
        <taxon>Bacteria</taxon>
        <taxon>Bacillati</taxon>
        <taxon>Actinomycetota</taxon>
        <taxon>Actinomycetes</taxon>
        <taxon>Glycomycetales</taxon>
        <taxon>Glycomycetaceae</taxon>
        <taxon>Stackebrandtia</taxon>
    </lineage>
</organism>
<sequence>MQARTRKQESGTTMRISRASRDTLAAIADARGVSLDEALQKVLFEYQARADFDRLANEDPESMAEYLAEARTWAEVDVEVVE</sequence>
<evidence type="ECO:0000313" key="2">
    <source>
        <dbReference type="Proteomes" id="UP000321617"/>
    </source>
</evidence>
<dbReference type="AlphaFoldDB" id="A0A562V4X5"/>
<accession>A0A562V4X5</accession>
<dbReference type="RefSeq" id="WP_147140463.1">
    <property type="nucleotide sequence ID" value="NZ_BAABIJ010000002.1"/>
</dbReference>
<evidence type="ECO:0008006" key="3">
    <source>
        <dbReference type="Google" id="ProtNLM"/>
    </source>
</evidence>
<dbReference type="Proteomes" id="UP000321617">
    <property type="component" value="Unassembled WGS sequence"/>
</dbReference>
<evidence type="ECO:0000313" key="1">
    <source>
        <dbReference type="EMBL" id="TWJ12951.1"/>
    </source>
</evidence>